<protein>
    <submittedName>
        <fullName evidence="2">DUF659 domain-containing protein</fullName>
    </submittedName>
</protein>
<evidence type="ECO:0000313" key="1">
    <source>
        <dbReference type="Proteomes" id="UP000095286"/>
    </source>
</evidence>
<sequence>MSPEKKRSNASRRNLNTANVQQEVTRQSQAARVKEELRKLRAQRIKDKTLIMSLSTRVKSQKKQLKECEYKGPYKVFHTNMRRSPYKELGVSARFDRIKFWMGILKEMNAGSDLCFEARDELATRLLKGFEEEDNVRLSAEKTAEFFLSLGVSQNKFELIYQLLRSYEIPVPFAPYSSFLKFIQETPTGNFVTIRRGDKIGTVSSNIKAMVQERIQRLGDSGNLVYEQVSETEIKVKLCLIGDKGKEMTKFCFQPQVKDKNHSYQTLSVIGLWHGDDSRDSLDHFLNTKYDNEECRMPNGLVMEQLKNIGTIKLENGMKCSFEFMLTGDFLFIYSFMGFKGQASNFFCYYCNFYSRTRADPATYHKNQKTRWKDFSYNCESRSMAHDVGCELKELKKVGFKTSPLMNIEYGNILMPLLHIFMGMTMDTIKRLEVFLSNEEKDALYDCLKEIGIRVREYWEAVSGNGVNKVMENIEKFLQVLPDRNIIKDIKAILKQISQVYSLIFEAKLEDEMKLEEALDGLADAFMCGTFSKDYNITPKAHTLVCHAIEQLKLDCKLILLLKSHKPNSNIIFFIKMITIYFVIVGWILC</sequence>
<accession>A0AC35UGD9</accession>
<evidence type="ECO:0000313" key="2">
    <source>
        <dbReference type="WBParaSite" id="RSKR_0001089100.1"/>
    </source>
</evidence>
<organism evidence="1 2">
    <name type="scientific">Rhabditophanes sp. KR3021</name>
    <dbReference type="NCBI Taxonomy" id="114890"/>
    <lineage>
        <taxon>Eukaryota</taxon>
        <taxon>Metazoa</taxon>
        <taxon>Ecdysozoa</taxon>
        <taxon>Nematoda</taxon>
        <taxon>Chromadorea</taxon>
        <taxon>Rhabditida</taxon>
        <taxon>Tylenchina</taxon>
        <taxon>Panagrolaimomorpha</taxon>
        <taxon>Strongyloidoidea</taxon>
        <taxon>Alloionematidae</taxon>
        <taxon>Rhabditophanes</taxon>
    </lineage>
</organism>
<reference evidence="2" key="1">
    <citation type="submission" date="2016-11" db="UniProtKB">
        <authorList>
            <consortium name="WormBaseParasite"/>
        </authorList>
    </citation>
    <scope>IDENTIFICATION</scope>
    <source>
        <strain evidence="2">KR3021</strain>
    </source>
</reference>
<proteinExistence type="predicted"/>
<dbReference type="WBParaSite" id="RSKR_0001089100.1">
    <property type="protein sequence ID" value="RSKR_0001089100.1"/>
    <property type="gene ID" value="RSKR_0001089100"/>
</dbReference>
<dbReference type="Proteomes" id="UP000095286">
    <property type="component" value="Unplaced"/>
</dbReference>
<name>A0AC35UGD9_9BILA</name>